<feature type="region of interest" description="Disordered" evidence="1">
    <location>
        <begin position="107"/>
        <end position="127"/>
    </location>
</feature>
<keyword evidence="3" id="KW-1185">Reference proteome</keyword>
<evidence type="ECO:0000313" key="2">
    <source>
        <dbReference type="EMBL" id="RYO90202.1"/>
    </source>
</evidence>
<evidence type="ECO:0000313" key="3">
    <source>
        <dbReference type="Proteomes" id="UP000294003"/>
    </source>
</evidence>
<feature type="region of interest" description="Disordered" evidence="1">
    <location>
        <begin position="54"/>
        <end position="82"/>
    </location>
</feature>
<organism evidence="2 3">
    <name type="scientific">Monosporascus cannonballus</name>
    <dbReference type="NCBI Taxonomy" id="155416"/>
    <lineage>
        <taxon>Eukaryota</taxon>
        <taxon>Fungi</taxon>
        <taxon>Dikarya</taxon>
        <taxon>Ascomycota</taxon>
        <taxon>Pezizomycotina</taxon>
        <taxon>Sordariomycetes</taxon>
        <taxon>Xylariomycetidae</taxon>
        <taxon>Xylariales</taxon>
        <taxon>Xylariales incertae sedis</taxon>
        <taxon>Monosporascus</taxon>
    </lineage>
</organism>
<gene>
    <name evidence="2" type="ORF">DL762_002811</name>
</gene>
<dbReference type="EMBL" id="QJNS01000060">
    <property type="protein sequence ID" value="RYO90202.1"/>
    <property type="molecule type" value="Genomic_DNA"/>
</dbReference>
<protein>
    <submittedName>
        <fullName evidence="2">Uncharacterized protein</fullName>
    </submittedName>
</protein>
<comment type="caution">
    <text evidence="2">The sequence shown here is derived from an EMBL/GenBank/DDBJ whole genome shotgun (WGS) entry which is preliminary data.</text>
</comment>
<dbReference type="Proteomes" id="UP000294003">
    <property type="component" value="Unassembled WGS sequence"/>
</dbReference>
<sequence length="127" mass="13245">MEAIHDICSLCLRRQRGPYISTSPCADGPPAWPTVHSHHSCGTVVTAVEKTYSGGGSRCGGGGSGSSRSGGAATGEGEANAEWKDLSAEARVVKPYRICTTHPPTLNVSSTGRLRKENASHEMGSTF</sequence>
<accession>A0ABY0HFF2</accession>
<evidence type="ECO:0000256" key="1">
    <source>
        <dbReference type="SAM" id="MobiDB-lite"/>
    </source>
</evidence>
<feature type="compositionally biased region" description="Gly residues" evidence="1">
    <location>
        <begin position="54"/>
        <end position="65"/>
    </location>
</feature>
<name>A0ABY0HFF2_9PEZI</name>
<reference evidence="2 3" key="1">
    <citation type="submission" date="2018-06" db="EMBL/GenBank/DDBJ databases">
        <title>Complete Genomes of Monosporascus.</title>
        <authorList>
            <person name="Robinson A.J."/>
            <person name="Natvig D.O."/>
        </authorList>
    </citation>
    <scope>NUCLEOTIDE SEQUENCE [LARGE SCALE GENOMIC DNA]</scope>
    <source>
        <strain evidence="2 3">CBS 609.92</strain>
    </source>
</reference>
<proteinExistence type="predicted"/>